<feature type="transmembrane region" description="Helical" evidence="2">
    <location>
        <begin position="103"/>
        <end position="125"/>
    </location>
</feature>
<feature type="compositionally biased region" description="Low complexity" evidence="1">
    <location>
        <begin position="49"/>
        <end position="59"/>
    </location>
</feature>
<comment type="caution">
    <text evidence="4">The sequence shown here is derived from an EMBL/GenBank/DDBJ whole genome shotgun (WGS) entry which is preliminary data.</text>
</comment>
<accession>A0A1E7L5K9</accession>
<evidence type="ECO:0000313" key="4">
    <source>
        <dbReference type="EMBL" id="OEV11487.1"/>
    </source>
</evidence>
<keyword evidence="2" id="KW-1133">Transmembrane helix</keyword>
<name>A0A1E7L5K9_9ACTN</name>
<feature type="compositionally biased region" description="Low complexity" evidence="1">
    <location>
        <begin position="22"/>
        <end position="35"/>
    </location>
</feature>
<feature type="compositionally biased region" description="Basic and acidic residues" evidence="1">
    <location>
        <begin position="1"/>
        <end position="17"/>
    </location>
</feature>
<reference evidence="4 5" key="1">
    <citation type="journal article" date="2016" name="Front. Microbiol.">
        <title>Comparative Genomics Analysis of Streptomyces Species Reveals Their Adaptation to the Marine Environment and Their Diversity at the Genomic Level.</title>
        <authorList>
            <person name="Tian X."/>
            <person name="Zhang Z."/>
            <person name="Yang T."/>
            <person name="Chen M."/>
            <person name="Li J."/>
            <person name="Chen F."/>
            <person name="Yang J."/>
            <person name="Li W."/>
            <person name="Zhang B."/>
            <person name="Zhang Z."/>
            <person name="Wu J."/>
            <person name="Zhang C."/>
            <person name="Long L."/>
            <person name="Xiao J."/>
        </authorList>
    </citation>
    <scope>NUCLEOTIDE SEQUENCE [LARGE SCALE GENOMIC DNA]</scope>
    <source>
        <strain evidence="4 5">SCSIO 10429</strain>
    </source>
</reference>
<keyword evidence="5" id="KW-1185">Reference proteome</keyword>
<evidence type="ECO:0000256" key="1">
    <source>
        <dbReference type="SAM" id="MobiDB-lite"/>
    </source>
</evidence>
<dbReference type="Pfam" id="PF10756">
    <property type="entry name" value="bPH_6"/>
    <property type="match status" value="1"/>
</dbReference>
<gene>
    <name evidence="4" type="ORF">AN218_12650</name>
</gene>
<evidence type="ECO:0000259" key="3">
    <source>
        <dbReference type="Pfam" id="PF10756"/>
    </source>
</evidence>
<feature type="compositionally biased region" description="Acidic residues" evidence="1">
    <location>
        <begin position="36"/>
        <end position="48"/>
    </location>
</feature>
<dbReference type="AlphaFoldDB" id="A0A1E7L5K9"/>
<proteinExistence type="predicted"/>
<keyword evidence="2" id="KW-0812">Transmembrane</keyword>
<feature type="domain" description="Low molecular weight protein antigen 6 PH" evidence="3">
    <location>
        <begin position="122"/>
        <end position="194"/>
    </location>
</feature>
<evidence type="ECO:0000313" key="5">
    <source>
        <dbReference type="Proteomes" id="UP000176005"/>
    </source>
</evidence>
<dbReference type="Proteomes" id="UP000176005">
    <property type="component" value="Unassembled WGS sequence"/>
</dbReference>
<dbReference type="InterPro" id="IPR019692">
    <property type="entry name" value="CFP-6_PH"/>
</dbReference>
<feature type="transmembrane region" description="Helical" evidence="2">
    <location>
        <begin position="74"/>
        <end position="91"/>
    </location>
</feature>
<protein>
    <recommendedName>
        <fullName evidence="3">Low molecular weight protein antigen 6 PH domain-containing protein</fullName>
    </recommendedName>
</protein>
<dbReference type="PATRIC" id="fig|518642.10.peg.2757"/>
<dbReference type="EMBL" id="LJGW01000221">
    <property type="protein sequence ID" value="OEV11487.1"/>
    <property type="molecule type" value="Genomic_DNA"/>
</dbReference>
<feature type="transmembrane region" description="Helical" evidence="2">
    <location>
        <begin position="254"/>
        <end position="273"/>
    </location>
</feature>
<organism evidence="4 5">
    <name type="scientific">Streptomyces nanshensis</name>
    <dbReference type="NCBI Taxonomy" id="518642"/>
    <lineage>
        <taxon>Bacteria</taxon>
        <taxon>Bacillati</taxon>
        <taxon>Actinomycetota</taxon>
        <taxon>Actinomycetes</taxon>
        <taxon>Kitasatosporales</taxon>
        <taxon>Streptomycetaceae</taxon>
        <taxon>Streptomyces</taxon>
    </lineage>
</organism>
<feature type="region of interest" description="Disordered" evidence="1">
    <location>
        <begin position="1"/>
        <end position="66"/>
    </location>
</feature>
<evidence type="ECO:0000256" key="2">
    <source>
        <dbReference type="SAM" id="Phobius"/>
    </source>
</evidence>
<dbReference type="RefSeq" id="WP_070016951.1">
    <property type="nucleotide sequence ID" value="NZ_LJGW01000221.1"/>
</dbReference>
<sequence length="276" mass="28638">MSSESRPERERDPRNGQEDETPPGADTGTGTGSADADADTDADTDAETDAGAGTGTDPEPGAPAYADRCYRSPGALAGGVLLLLLGLWISGDALLNGDGRTRLATVFGLLLAVPLVVAFTLRPAVYAGPEKMRVRNPFRTITVPWGTVEALRAGYSSEVVADGAKYQLWSIPVSLRARKRAARQTERAERAAARGVTATAPARPTGLFGLGGVPGADDVGERRAASDQAIDELRGLVADNGERTGAQGEVTVRWAYEIAAPALLGAIALAVLLTTT</sequence>
<keyword evidence="2" id="KW-0472">Membrane</keyword>